<keyword evidence="4" id="KW-0732">Signal</keyword>
<accession>A0ABT7Y4E7</accession>
<dbReference type="Gene3D" id="1.20.144.10">
    <property type="entry name" value="Phosphatidic acid phosphatase type 2/haloperoxidase"/>
    <property type="match status" value="1"/>
</dbReference>
<evidence type="ECO:0000256" key="2">
    <source>
        <dbReference type="ARBA" id="ARBA00032707"/>
    </source>
</evidence>
<name>A0ABT7Y4E7_9VIBR</name>
<dbReference type="InterPro" id="IPR036938">
    <property type="entry name" value="PAP2/HPO_sf"/>
</dbReference>
<comment type="caution">
    <text evidence="6">The sequence shown here is derived from an EMBL/GenBank/DDBJ whole genome shotgun (WGS) entry which is preliminary data.</text>
</comment>
<dbReference type="EMBL" id="JAUEOZ010000002">
    <property type="protein sequence ID" value="MDN2482880.1"/>
    <property type="molecule type" value="Genomic_DNA"/>
</dbReference>
<feature type="signal peptide" evidence="4">
    <location>
        <begin position="1"/>
        <end position="19"/>
    </location>
</feature>
<dbReference type="EC" id="3.6.1.27" evidence="1"/>
<protein>
    <recommendedName>
        <fullName evidence="1">undecaprenyl-diphosphate phosphatase</fullName>
        <ecNumber evidence="1">3.6.1.27</ecNumber>
    </recommendedName>
    <alternativeName>
        <fullName evidence="2">Undecaprenyl pyrophosphate phosphatase</fullName>
    </alternativeName>
</protein>
<comment type="catalytic activity">
    <reaction evidence="3">
        <text>di-trans,octa-cis-undecaprenyl diphosphate + H2O = di-trans,octa-cis-undecaprenyl phosphate + phosphate + H(+)</text>
        <dbReference type="Rhea" id="RHEA:28094"/>
        <dbReference type="ChEBI" id="CHEBI:15377"/>
        <dbReference type="ChEBI" id="CHEBI:15378"/>
        <dbReference type="ChEBI" id="CHEBI:43474"/>
        <dbReference type="ChEBI" id="CHEBI:58405"/>
        <dbReference type="ChEBI" id="CHEBI:60392"/>
        <dbReference type="EC" id="3.6.1.27"/>
    </reaction>
</comment>
<evidence type="ECO:0000259" key="5">
    <source>
        <dbReference type="SMART" id="SM00014"/>
    </source>
</evidence>
<evidence type="ECO:0000256" key="3">
    <source>
        <dbReference type="ARBA" id="ARBA00047594"/>
    </source>
</evidence>
<sequence>MKKTATFIIAATISTSVFAKSKTETAGDIGQFALPLTALAIAWSKDDNLGMWELTKGFAITQGITHTTKFLIDAERPNGSNFDSFPSGHTAAAFSGAAFLHHRYGLSYGLPAYIASSYVGYSRVYGQKHWSSDVLVGAVLAYTVSYAVTTKFAPNNFSVTPTNFGRSDTQGILFNLSF</sequence>
<dbReference type="CDD" id="cd03394">
    <property type="entry name" value="PAP2_like_5"/>
    <property type="match status" value="1"/>
</dbReference>
<feature type="domain" description="Phosphatidic acid phosphatase type 2/haloperoxidase" evidence="5">
    <location>
        <begin position="49"/>
        <end position="149"/>
    </location>
</feature>
<dbReference type="PANTHER" id="PTHR14969">
    <property type="entry name" value="SPHINGOSINE-1-PHOSPHATE PHOSPHOHYDROLASE"/>
    <property type="match status" value="1"/>
</dbReference>
<dbReference type="Pfam" id="PF01569">
    <property type="entry name" value="PAP2"/>
    <property type="match status" value="1"/>
</dbReference>
<gene>
    <name evidence="6" type="ORF">QWJ08_16180</name>
</gene>
<dbReference type="InterPro" id="IPR000326">
    <property type="entry name" value="PAP2/HPO"/>
</dbReference>
<dbReference type="SMART" id="SM00014">
    <property type="entry name" value="acidPPc"/>
    <property type="match status" value="1"/>
</dbReference>
<evidence type="ECO:0000313" key="7">
    <source>
        <dbReference type="Proteomes" id="UP001169719"/>
    </source>
</evidence>
<organism evidence="6 7">
    <name type="scientific">Vibrio agarivorans</name>
    <dbReference type="NCBI Taxonomy" id="153622"/>
    <lineage>
        <taxon>Bacteria</taxon>
        <taxon>Pseudomonadati</taxon>
        <taxon>Pseudomonadota</taxon>
        <taxon>Gammaproteobacteria</taxon>
        <taxon>Vibrionales</taxon>
        <taxon>Vibrionaceae</taxon>
        <taxon>Vibrio</taxon>
    </lineage>
</organism>
<evidence type="ECO:0000256" key="1">
    <source>
        <dbReference type="ARBA" id="ARBA00012374"/>
    </source>
</evidence>
<feature type="chain" id="PRO_5047531847" description="undecaprenyl-diphosphate phosphatase" evidence="4">
    <location>
        <begin position="20"/>
        <end position="178"/>
    </location>
</feature>
<evidence type="ECO:0000313" key="6">
    <source>
        <dbReference type="EMBL" id="MDN2482880.1"/>
    </source>
</evidence>
<dbReference type="PANTHER" id="PTHR14969:SF13">
    <property type="entry name" value="AT30094P"/>
    <property type="match status" value="1"/>
</dbReference>
<dbReference type="Proteomes" id="UP001169719">
    <property type="component" value="Unassembled WGS sequence"/>
</dbReference>
<dbReference type="RefSeq" id="WP_289962934.1">
    <property type="nucleotide sequence ID" value="NZ_JAUEOZ010000002.1"/>
</dbReference>
<dbReference type="SUPFAM" id="SSF48317">
    <property type="entry name" value="Acid phosphatase/Vanadium-dependent haloperoxidase"/>
    <property type="match status" value="1"/>
</dbReference>
<keyword evidence="7" id="KW-1185">Reference proteome</keyword>
<evidence type="ECO:0000256" key="4">
    <source>
        <dbReference type="SAM" id="SignalP"/>
    </source>
</evidence>
<proteinExistence type="predicted"/>
<reference evidence="6" key="1">
    <citation type="submission" date="2024-05" db="EMBL/GenBank/DDBJ databases">
        <title>Genome Sequences of Four Agar- Degrading Marine Bacteria.</title>
        <authorList>
            <person name="Phillips E.K."/>
            <person name="Shaffer J.C."/>
            <person name="Henson M.W."/>
            <person name="Temperton B."/>
            <person name="Thrash C.J."/>
            <person name="Martin M.O."/>
        </authorList>
    </citation>
    <scope>NUCLEOTIDE SEQUENCE</scope>
    <source>
        <strain evidence="6">EKP203</strain>
    </source>
</reference>